<feature type="signal peptide" evidence="13">
    <location>
        <begin position="1"/>
        <end position="20"/>
    </location>
</feature>
<dbReference type="EMBL" id="JACOFX010000028">
    <property type="protein sequence ID" value="MBC3911300.1"/>
    <property type="molecule type" value="Genomic_DNA"/>
</dbReference>
<feature type="chain" id="PRO_5046304107" evidence="13">
    <location>
        <begin position="21"/>
        <end position="728"/>
    </location>
</feature>
<dbReference type="InterPro" id="IPR012910">
    <property type="entry name" value="Plug_dom"/>
</dbReference>
<dbReference type="InterPro" id="IPR039426">
    <property type="entry name" value="TonB-dep_rcpt-like"/>
</dbReference>
<evidence type="ECO:0000259" key="14">
    <source>
        <dbReference type="Pfam" id="PF00593"/>
    </source>
</evidence>
<dbReference type="InterPro" id="IPR000531">
    <property type="entry name" value="Beta-barrel_TonB"/>
</dbReference>
<keyword evidence="3" id="KW-0813">Transport</keyword>
<evidence type="ECO:0000256" key="6">
    <source>
        <dbReference type="ARBA" id="ARBA00022729"/>
    </source>
</evidence>
<reference evidence="16 17" key="1">
    <citation type="submission" date="2020-08" db="EMBL/GenBank/DDBJ databases">
        <title>Novel species isolated from subtropical streams in China.</title>
        <authorList>
            <person name="Lu H."/>
        </authorList>
    </citation>
    <scope>NUCLEOTIDE SEQUENCE [LARGE SCALE GENOMIC DNA]</scope>
    <source>
        <strain evidence="16 17">NL8W</strain>
    </source>
</reference>
<feature type="domain" description="TonB-dependent receptor-like beta-barrel" evidence="14">
    <location>
        <begin position="242"/>
        <end position="690"/>
    </location>
</feature>
<evidence type="ECO:0000256" key="5">
    <source>
        <dbReference type="ARBA" id="ARBA00022692"/>
    </source>
</evidence>
<evidence type="ECO:0000256" key="4">
    <source>
        <dbReference type="ARBA" id="ARBA00022452"/>
    </source>
</evidence>
<feature type="domain" description="TonB-dependent receptor plug" evidence="15">
    <location>
        <begin position="57"/>
        <end position="141"/>
    </location>
</feature>
<organism evidence="16 17">
    <name type="scientific">Undibacterium umbellatum</name>
    <dbReference type="NCBI Taxonomy" id="2762300"/>
    <lineage>
        <taxon>Bacteria</taxon>
        <taxon>Pseudomonadati</taxon>
        <taxon>Pseudomonadota</taxon>
        <taxon>Betaproteobacteria</taxon>
        <taxon>Burkholderiales</taxon>
        <taxon>Oxalobacteraceae</taxon>
        <taxon>Undibacterium</taxon>
    </lineage>
</organism>
<comment type="similarity">
    <text evidence="2 11">Belongs to the TonB-dependent receptor family.</text>
</comment>
<keyword evidence="8 11" id="KW-0472">Membrane</keyword>
<dbReference type="InterPro" id="IPR037066">
    <property type="entry name" value="Plug_dom_sf"/>
</dbReference>
<evidence type="ECO:0000313" key="16">
    <source>
        <dbReference type="EMBL" id="MBC3911300.1"/>
    </source>
</evidence>
<keyword evidence="10" id="KW-0998">Cell outer membrane</keyword>
<dbReference type="Gene3D" id="2.170.130.10">
    <property type="entry name" value="TonB-dependent receptor, plug domain"/>
    <property type="match status" value="1"/>
</dbReference>
<evidence type="ECO:0000256" key="12">
    <source>
        <dbReference type="SAM" id="MobiDB-lite"/>
    </source>
</evidence>
<proteinExistence type="inferred from homology"/>
<feature type="region of interest" description="Disordered" evidence="12">
    <location>
        <begin position="194"/>
        <end position="217"/>
    </location>
</feature>
<dbReference type="Pfam" id="PF07715">
    <property type="entry name" value="Plug"/>
    <property type="match status" value="1"/>
</dbReference>
<evidence type="ECO:0000256" key="7">
    <source>
        <dbReference type="ARBA" id="ARBA00023077"/>
    </source>
</evidence>
<keyword evidence="9 16" id="KW-0675">Receptor</keyword>
<comment type="caution">
    <text evidence="16">The sequence shown here is derived from an EMBL/GenBank/DDBJ whole genome shotgun (WGS) entry which is preliminary data.</text>
</comment>
<accession>A0ABR6ZHU6</accession>
<dbReference type="PANTHER" id="PTHR30069">
    <property type="entry name" value="TONB-DEPENDENT OUTER MEMBRANE RECEPTOR"/>
    <property type="match status" value="1"/>
</dbReference>
<evidence type="ECO:0000256" key="11">
    <source>
        <dbReference type="RuleBase" id="RU003357"/>
    </source>
</evidence>
<protein>
    <submittedName>
        <fullName evidence="16">TonB-dependent receptor</fullName>
    </submittedName>
</protein>
<evidence type="ECO:0000259" key="15">
    <source>
        <dbReference type="Pfam" id="PF07715"/>
    </source>
</evidence>
<name>A0ABR6ZHU6_9BURK</name>
<dbReference type="Proteomes" id="UP000646911">
    <property type="component" value="Unassembled WGS sequence"/>
</dbReference>
<evidence type="ECO:0000256" key="10">
    <source>
        <dbReference type="ARBA" id="ARBA00023237"/>
    </source>
</evidence>
<evidence type="ECO:0000256" key="13">
    <source>
        <dbReference type="SAM" id="SignalP"/>
    </source>
</evidence>
<dbReference type="PANTHER" id="PTHR30069:SF29">
    <property type="entry name" value="HEMOGLOBIN AND HEMOGLOBIN-HAPTOGLOBIN-BINDING PROTEIN 1-RELATED"/>
    <property type="match status" value="1"/>
</dbReference>
<dbReference type="InterPro" id="IPR036942">
    <property type="entry name" value="Beta-barrel_TonB_sf"/>
</dbReference>
<keyword evidence="4" id="KW-1134">Transmembrane beta strand</keyword>
<sequence>MKITDTLLWGLLLMSASAWSQDTSKTPAAPQVQQQVVVNGSQTDIEASRDFVAGKLIIGRKQIADSGLQNVSEILKREPAVSVGKDGRLGLLGLPGYTQILIDGQAPTGKSPLELDLSQVDKIEIIKSATAETGPFGIAGTINIISRKVERKNVQQLRMGATAVTGEYGANASWNLNQFSPDSPLSLSLNTMAKHERSPSASHAEQVQTTPTLQPQFESVRKNLRTTEFLTLSSELAYKLDANNNLSFRPDIGRITLSNDRSEQRYWSNGRQQQALQRGTSPMTSYSLPLTWSYDAGDSGQLETIFRFNQMQIKNDSWRSDEDTATDYAVRRQAYRTDQSSYFLSLNYKTSFSGGHDFKTGLQLTHGNQDIKNTYWLNNLPDTSLSLLGGNINTGQKTRRLFVQDDWRVNKNLALNAGLSVEDRVLKINEYNINSNASFTVWSPSLHFSKKLEGDQKRRWRASLAQSFRAPELDQLMLQPSVNASAPCTITSGCGQNTIDTPDSMGNPALQPERAIAANLAYEHGLTSDSQITVELYARQIARKTGTEVLLMNVPWANQARYVERPANLGHAELQGINVDWRVAARDLWKTTAKLDLRGSLGWAHSVLSDLPGPNNRLEGQSPWRAKFGMTYTMADLPVKIDLDANWLPGDWYRNNLTQRTYEARKTTLTANANWTVNPSLRLVMNLDNLFAPQAESISEYRGNSNTLQTHSFNSSYTRVGIRMELKL</sequence>
<keyword evidence="6 13" id="KW-0732">Signal</keyword>
<dbReference type="SUPFAM" id="SSF56935">
    <property type="entry name" value="Porins"/>
    <property type="match status" value="1"/>
</dbReference>
<gene>
    <name evidence="16" type="ORF">H8L47_27440</name>
</gene>
<keyword evidence="5" id="KW-0812">Transmembrane</keyword>
<dbReference type="Pfam" id="PF00593">
    <property type="entry name" value="TonB_dep_Rec_b-barrel"/>
    <property type="match status" value="1"/>
</dbReference>
<keyword evidence="7 11" id="KW-0798">TonB box</keyword>
<keyword evidence="17" id="KW-1185">Reference proteome</keyword>
<evidence type="ECO:0000256" key="3">
    <source>
        <dbReference type="ARBA" id="ARBA00022448"/>
    </source>
</evidence>
<evidence type="ECO:0000313" key="17">
    <source>
        <dbReference type="Proteomes" id="UP000646911"/>
    </source>
</evidence>
<evidence type="ECO:0000256" key="9">
    <source>
        <dbReference type="ARBA" id="ARBA00023170"/>
    </source>
</evidence>
<comment type="subcellular location">
    <subcellularLocation>
        <location evidence="1">Cell outer membrane</location>
        <topology evidence="1">Multi-pass membrane protein</topology>
    </subcellularLocation>
</comment>
<dbReference type="Gene3D" id="2.40.170.20">
    <property type="entry name" value="TonB-dependent receptor, beta-barrel domain"/>
    <property type="match status" value="1"/>
</dbReference>
<evidence type="ECO:0000256" key="2">
    <source>
        <dbReference type="ARBA" id="ARBA00009810"/>
    </source>
</evidence>
<dbReference type="RefSeq" id="WP_186957010.1">
    <property type="nucleotide sequence ID" value="NZ_JACOFX010000028.1"/>
</dbReference>
<evidence type="ECO:0000256" key="1">
    <source>
        <dbReference type="ARBA" id="ARBA00004571"/>
    </source>
</evidence>
<feature type="compositionally biased region" description="Polar residues" evidence="12">
    <location>
        <begin position="199"/>
        <end position="217"/>
    </location>
</feature>
<evidence type="ECO:0000256" key="8">
    <source>
        <dbReference type="ARBA" id="ARBA00023136"/>
    </source>
</evidence>